<evidence type="ECO:0000256" key="1">
    <source>
        <dbReference type="SAM" id="Coils"/>
    </source>
</evidence>
<evidence type="ECO:0000256" key="2">
    <source>
        <dbReference type="SAM" id="MobiDB-lite"/>
    </source>
</evidence>
<sequence>MVRLWIPHHQAFRVRQQLVPLNVQNVVMSLGFGVGDWRYLWMNQLWVYERVGLYAHSSHKVFPRILRFHSLNYDIEEIGVLLKRGEVHFDWYLSSEDRLNPIIRGAFNLDGVGRAEGSRCEGEAVEKEGDESSQLAAVDKIRRNNQRIRSVRNEIAVARKELSDLRNLRNFGYVDNEGVEGEGKEDCAGEEVLGEAPNEAASPSNEAAADEVGAEEGAANQGPADEAVADEGPVNQGLANEVAADEAPVDEEYGGEGHEEAAHEEVGHEASEAHEERASESHEEGLTDTNEIAAVHAHAEGADEEPIVEPLVHQPPLIDISDDDDDGHVEPKLVVPLRTYNGDRRTTVDLDMLSMQ</sequence>
<keyword evidence="1" id="KW-0175">Coiled coil</keyword>
<feature type="compositionally biased region" description="Basic and acidic residues" evidence="2">
    <location>
        <begin position="255"/>
        <end position="285"/>
    </location>
</feature>
<feature type="compositionally biased region" description="Low complexity" evidence="2">
    <location>
        <begin position="196"/>
        <end position="207"/>
    </location>
</feature>
<reference evidence="3 4" key="1">
    <citation type="journal article" date="2023" name="Life. Sci Alliance">
        <title>Evolutionary insights into 3D genome organization and epigenetic landscape of Vigna mungo.</title>
        <authorList>
            <person name="Junaid A."/>
            <person name="Singh B."/>
            <person name="Bhatia S."/>
        </authorList>
    </citation>
    <scope>NUCLEOTIDE SEQUENCE [LARGE SCALE GENOMIC DNA]</scope>
    <source>
        <strain evidence="3">Urdbean</strain>
    </source>
</reference>
<name>A0AAQ3PDU7_VIGMU</name>
<evidence type="ECO:0000313" key="3">
    <source>
        <dbReference type="EMBL" id="WVZ25690.1"/>
    </source>
</evidence>
<proteinExistence type="predicted"/>
<keyword evidence="4" id="KW-1185">Reference proteome</keyword>
<dbReference type="EMBL" id="CP144700">
    <property type="protein sequence ID" value="WVZ25690.1"/>
    <property type="molecule type" value="Genomic_DNA"/>
</dbReference>
<gene>
    <name evidence="3" type="ORF">V8G54_004234</name>
</gene>
<dbReference type="AlphaFoldDB" id="A0AAQ3PDU7"/>
<organism evidence="3 4">
    <name type="scientific">Vigna mungo</name>
    <name type="common">Black gram</name>
    <name type="synonym">Phaseolus mungo</name>
    <dbReference type="NCBI Taxonomy" id="3915"/>
    <lineage>
        <taxon>Eukaryota</taxon>
        <taxon>Viridiplantae</taxon>
        <taxon>Streptophyta</taxon>
        <taxon>Embryophyta</taxon>
        <taxon>Tracheophyta</taxon>
        <taxon>Spermatophyta</taxon>
        <taxon>Magnoliopsida</taxon>
        <taxon>eudicotyledons</taxon>
        <taxon>Gunneridae</taxon>
        <taxon>Pentapetalae</taxon>
        <taxon>rosids</taxon>
        <taxon>fabids</taxon>
        <taxon>Fabales</taxon>
        <taxon>Fabaceae</taxon>
        <taxon>Papilionoideae</taxon>
        <taxon>50 kb inversion clade</taxon>
        <taxon>NPAAA clade</taxon>
        <taxon>indigoferoid/millettioid clade</taxon>
        <taxon>Phaseoleae</taxon>
        <taxon>Vigna</taxon>
    </lineage>
</organism>
<dbReference type="Proteomes" id="UP001374535">
    <property type="component" value="Chromosome 1"/>
</dbReference>
<feature type="compositionally biased region" description="Acidic residues" evidence="2">
    <location>
        <begin position="243"/>
        <end position="254"/>
    </location>
</feature>
<feature type="coiled-coil region" evidence="1">
    <location>
        <begin position="141"/>
        <end position="168"/>
    </location>
</feature>
<feature type="region of interest" description="Disordered" evidence="2">
    <location>
        <begin position="195"/>
        <end position="329"/>
    </location>
</feature>
<protein>
    <submittedName>
        <fullName evidence="3">Uncharacterized protein</fullName>
    </submittedName>
</protein>
<evidence type="ECO:0000313" key="4">
    <source>
        <dbReference type="Proteomes" id="UP001374535"/>
    </source>
</evidence>
<accession>A0AAQ3PDU7</accession>